<protein>
    <submittedName>
        <fullName evidence="1">Uncharacterized protein</fullName>
    </submittedName>
</protein>
<dbReference type="EnsemblPlants" id="PGSC0003DMT400047395">
    <property type="protein sequence ID" value="PGSC0003DMT400047395"/>
    <property type="gene ID" value="PGSC0003DMG400018419"/>
</dbReference>
<sequence length="53" mass="6094">MKYVPYKVCWFSSTLSNLGVSLLHKVLELTTRARRLCGHTEKDSNIPRICQLS</sequence>
<dbReference type="PaxDb" id="4113-PGSC0003DMT400047395"/>
<evidence type="ECO:0000313" key="1">
    <source>
        <dbReference type="EnsemblPlants" id="PGSC0003DMT400047395"/>
    </source>
</evidence>
<dbReference type="InParanoid" id="M1BKP0"/>
<organism evidence="1 2">
    <name type="scientific">Solanum tuberosum</name>
    <name type="common">Potato</name>
    <dbReference type="NCBI Taxonomy" id="4113"/>
    <lineage>
        <taxon>Eukaryota</taxon>
        <taxon>Viridiplantae</taxon>
        <taxon>Streptophyta</taxon>
        <taxon>Embryophyta</taxon>
        <taxon>Tracheophyta</taxon>
        <taxon>Spermatophyta</taxon>
        <taxon>Magnoliopsida</taxon>
        <taxon>eudicotyledons</taxon>
        <taxon>Gunneridae</taxon>
        <taxon>Pentapetalae</taxon>
        <taxon>asterids</taxon>
        <taxon>lamiids</taxon>
        <taxon>Solanales</taxon>
        <taxon>Solanaceae</taxon>
        <taxon>Solanoideae</taxon>
        <taxon>Solaneae</taxon>
        <taxon>Solanum</taxon>
    </lineage>
</organism>
<name>M1BKP0_SOLTU</name>
<dbReference type="AlphaFoldDB" id="M1BKP0"/>
<dbReference type="Proteomes" id="UP000011115">
    <property type="component" value="Unassembled WGS sequence"/>
</dbReference>
<dbReference type="HOGENOM" id="CLU_3072459_0_0_1"/>
<proteinExistence type="predicted"/>
<keyword evidence="2" id="KW-1185">Reference proteome</keyword>
<reference evidence="1" key="2">
    <citation type="submission" date="2015-06" db="UniProtKB">
        <authorList>
            <consortium name="EnsemblPlants"/>
        </authorList>
    </citation>
    <scope>IDENTIFICATION</scope>
    <source>
        <strain evidence="1">DM1-3 516 R44</strain>
    </source>
</reference>
<accession>M1BKP0</accession>
<dbReference type="Gramene" id="PGSC0003DMT400047395">
    <property type="protein sequence ID" value="PGSC0003DMT400047395"/>
    <property type="gene ID" value="PGSC0003DMG400018419"/>
</dbReference>
<evidence type="ECO:0000313" key="2">
    <source>
        <dbReference type="Proteomes" id="UP000011115"/>
    </source>
</evidence>
<reference evidence="2" key="1">
    <citation type="journal article" date="2011" name="Nature">
        <title>Genome sequence and analysis of the tuber crop potato.</title>
        <authorList>
            <consortium name="The Potato Genome Sequencing Consortium"/>
        </authorList>
    </citation>
    <scope>NUCLEOTIDE SEQUENCE [LARGE SCALE GENOMIC DNA]</scope>
    <source>
        <strain evidence="2">cv. DM1-3 516 R44</strain>
    </source>
</reference>